<feature type="region of interest" description="Disordered" evidence="1">
    <location>
        <begin position="64"/>
        <end position="89"/>
    </location>
</feature>
<sequence>SRSRSQSSFTSVERSEIRELIKTIKNKDAKKFNISIPTTTTTSTSIPIPVSSPEPPMTIYTQTSARTNKPKKSSLTEELDREFNKLRAR</sequence>
<protein>
    <submittedName>
        <fullName evidence="2">Uncharacterized protein</fullName>
    </submittedName>
</protein>
<keyword evidence="3" id="KW-1185">Reference proteome</keyword>
<dbReference type="Proteomes" id="UP000663873">
    <property type="component" value="Unassembled WGS sequence"/>
</dbReference>
<gene>
    <name evidence="2" type="ORF">UJA718_LOCUS44547</name>
</gene>
<dbReference type="AlphaFoldDB" id="A0A821TMS7"/>
<feature type="non-terminal residue" evidence="2">
    <location>
        <position position="1"/>
    </location>
</feature>
<comment type="caution">
    <text evidence="2">The sequence shown here is derived from an EMBL/GenBank/DDBJ whole genome shotgun (WGS) entry which is preliminary data.</text>
</comment>
<evidence type="ECO:0000313" key="2">
    <source>
        <dbReference type="EMBL" id="CAF4877259.1"/>
    </source>
</evidence>
<organism evidence="2 3">
    <name type="scientific">Rotaria socialis</name>
    <dbReference type="NCBI Taxonomy" id="392032"/>
    <lineage>
        <taxon>Eukaryota</taxon>
        <taxon>Metazoa</taxon>
        <taxon>Spiralia</taxon>
        <taxon>Gnathifera</taxon>
        <taxon>Rotifera</taxon>
        <taxon>Eurotatoria</taxon>
        <taxon>Bdelloidea</taxon>
        <taxon>Philodinida</taxon>
        <taxon>Philodinidae</taxon>
        <taxon>Rotaria</taxon>
    </lineage>
</organism>
<proteinExistence type="predicted"/>
<feature type="non-terminal residue" evidence="2">
    <location>
        <position position="89"/>
    </location>
</feature>
<evidence type="ECO:0000313" key="3">
    <source>
        <dbReference type="Proteomes" id="UP000663873"/>
    </source>
</evidence>
<reference evidence="2" key="1">
    <citation type="submission" date="2021-02" db="EMBL/GenBank/DDBJ databases">
        <authorList>
            <person name="Nowell W R."/>
        </authorList>
    </citation>
    <scope>NUCLEOTIDE SEQUENCE</scope>
</reference>
<accession>A0A821TMS7</accession>
<evidence type="ECO:0000256" key="1">
    <source>
        <dbReference type="SAM" id="MobiDB-lite"/>
    </source>
</evidence>
<name>A0A821TMS7_9BILA</name>
<dbReference type="EMBL" id="CAJOBP010069244">
    <property type="protein sequence ID" value="CAF4877259.1"/>
    <property type="molecule type" value="Genomic_DNA"/>
</dbReference>